<dbReference type="InterPro" id="IPR021862">
    <property type="entry name" value="DUF3472"/>
</dbReference>
<evidence type="ECO:0000256" key="1">
    <source>
        <dbReference type="ARBA" id="ARBA00004123"/>
    </source>
</evidence>
<dbReference type="AlphaFoldDB" id="A0A1I8JPR0"/>
<proteinExistence type="inferred from homology"/>
<dbReference type="Pfam" id="PF11958">
    <property type="entry name" value="DUF3472"/>
    <property type="match status" value="1"/>
</dbReference>
<dbReference type="GO" id="GO:0008380">
    <property type="term" value="P:RNA splicing"/>
    <property type="evidence" value="ECO:0007669"/>
    <property type="project" value="InterPro"/>
</dbReference>
<reference evidence="7" key="1">
    <citation type="submission" date="2016-11" db="UniProtKB">
        <authorList>
            <consortium name="WormBaseParasite"/>
        </authorList>
    </citation>
    <scope>IDENTIFICATION</scope>
</reference>
<dbReference type="InterPro" id="IPR036605">
    <property type="entry name" value="Mago_nashi_sf"/>
</dbReference>
<evidence type="ECO:0000256" key="3">
    <source>
        <dbReference type="ARBA" id="ARBA00022816"/>
    </source>
</evidence>
<dbReference type="Pfam" id="PF02792">
    <property type="entry name" value="Mago_nashi"/>
    <property type="match status" value="1"/>
</dbReference>
<name>A0A1I8JPR0_9PLAT</name>
<dbReference type="SUPFAM" id="SSF89817">
    <property type="entry name" value="Mago nashi protein"/>
    <property type="match status" value="1"/>
</dbReference>
<keyword evidence="3" id="KW-0813">Transport</keyword>
<dbReference type="GO" id="GO:0051028">
    <property type="term" value="P:mRNA transport"/>
    <property type="evidence" value="ECO:0007669"/>
    <property type="project" value="UniProtKB-KW"/>
</dbReference>
<evidence type="ECO:0000313" key="6">
    <source>
        <dbReference type="Proteomes" id="UP000095280"/>
    </source>
</evidence>
<dbReference type="Gene3D" id="3.30.1560.10">
    <property type="entry name" value="Mago nashi"/>
    <property type="match status" value="1"/>
</dbReference>
<sequence>HRRSNKVIDIFESVVSEGRPVGLYQHQHGGPRTSSGCCSPAAAILATKRIVSPLLPAELKPRHWPTAVPIVLVRTDSSSAAAAAATFRFDSHDGRILTADGGFALAQDANNPDRLVLSRAAPADDNLLWSCWCCTEAGSRPAASCHLRYGQLTAEEVKSDRLTLECSVTVQDCSDGSYFCALCWQGLGGYCGLQQLWRWEAGCHFSRCGTAAVVPVKSRRSPAVLTLSLVDLPRRRRLEVHARRQLDGGSASDIQGGVQPHRGGRVLLDLRLLSRVQWRAPHFLAEYRRLCPGPPVTEFSSFVEDFARWQSAAGYLRPRKAVFSQQLVTSGSATGQAEAALEAAADPHGNQGQRRADAFYLRYYIGHRGNIRPRIPGIRVRPDGKLRLTPTTRTTRTNTMIRKEAYVSPGSDGGAAPHRHREEDDQQWPMPDRGGPAGARDRLQQASTVSFTTLQDWLAGRDHRDQGPGRTAHASTTWCQDLKCLVFSLIGLHFKIRRI</sequence>
<dbReference type="PANTHER" id="PTHR12638:SF0">
    <property type="entry name" value="MAGO HOMOLOG, EXON JUNCTION COMPLEX SUBUNIT-RELATED"/>
    <property type="match status" value="1"/>
</dbReference>
<organism evidence="6 7">
    <name type="scientific">Macrostomum lignano</name>
    <dbReference type="NCBI Taxonomy" id="282301"/>
    <lineage>
        <taxon>Eukaryota</taxon>
        <taxon>Metazoa</taxon>
        <taxon>Spiralia</taxon>
        <taxon>Lophotrochozoa</taxon>
        <taxon>Platyhelminthes</taxon>
        <taxon>Rhabditophora</taxon>
        <taxon>Macrostomorpha</taxon>
        <taxon>Macrostomida</taxon>
        <taxon>Macrostomidae</taxon>
        <taxon>Macrostomum</taxon>
    </lineage>
</organism>
<keyword evidence="6" id="KW-1185">Reference proteome</keyword>
<protein>
    <submittedName>
        <fullName evidence="7">Ig-like domain-containing protein</fullName>
    </submittedName>
</protein>
<evidence type="ECO:0000313" key="7">
    <source>
        <dbReference type="WBParaSite" id="snap_masked-unitig_31830-processed-gene-0.0-mRNA-1"/>
    </source>
</evidence>
<comment type="subcellular location">
    <subcellularLocation>
        <location evidence="1">Nucleus</location>
    </subcellularLocation>
</comment>
<dbReference type="InterPro" id="IPR004023">
    <property type="entry name" value="Mago_nashi"/>
</dbReference>
<dbReference type="WBParaSite" id="snap_masked-unitig_31830-processed-gene-0.0-mRNA-1">
    <property type="protein sequence ID" value="snap_masked-unitig_31830-processed-gene-0.0-mRNA-1"/>
    <property type="gene ID" value="snap_masked-unitig_31830-processed-gene-0.0"/>
</dbReference>
<keyword evidence="4" id="KW-0539">Nucleus</keyword>
<feature type="region of interest" description="Disordered" evidence="5">
    <location>
        <begin position="406"/>
        <end position="444"/>
    </location>
</feature>
<evidence type="ECO:0000256" key="2">
    <source>
        <dbReference type="ARBA" id="ARBA00009270"/>
    </source>
</evidence>
<dbReference type="Proteomes" id="UP000095280">
    <property type="component" value="Unplaced"/>
</dbReference>
<dbReference type="PANTHER" id="PTHR12638">
    <property type="entry name" value="PROTEIN MAGO NASHI HOMOLOG"/>
    <property type="match status" value="1"/>
</dbReference>
<accession>A0A1I8JPR0</accession>
<evidence type="ECO:0000256" key="4">
    <source>
        <dbReference type="ARBA" id="ARBA00023242"/>
    </source>
</evidence>
<keyword evidence="3" id="KW-0509">mRNA transport</keyword>
<comment type="similarity">
    <text evidence="2">Belongs to the mago nashi family.</text>
</comment>
<evidence type="ECO:0000256" key="5">
    <source>
        <dbReference type="SAM" id="MobiDB-lite"/>
    </source>
</evidence>
<dbReference type="GO" id="GO:0035145">
    <property type="term" value="C:exon-exon junction complex"/>
    <property type="evidence" value="ECO:0007669"/>
    <property type="project" value="InterPro"/>
</dbReference>